<dbReference type="PANTHER" id="PTHR11103">
    <property type="entry name" value="SLR1189 PROTEIN"/>
    <property type="match status" value="1"/>
</dbReference>
<evidence type="ECO:0000313" key="6">
    <source>
        <dbReference type="Proteomes" id="UP000053237"/>
    </source>
</evidence>
<accession>A0A024GMC5</accession>
<keyword evidence="3" id="KW-0862">Zinc</keyword>
<evidence type="ECO:0000256" key="1">
    <source>
        <dbReference type="ARBA" id="ARBA00022603"/>
    </source>
</evidence>
<feature type="binding site" evidence="3">
    <location>
        <position position="295"/>
    </location>
    <ligand>
        <name>Zn(2+)</name>
        <dbReference type="ChEBI" id="CHEBI:29105"/>
    </ligand>
</feature>
<name>A0A024GMC5_9STRA</name>
<gene>
    <name evidence="5" type="ORF">BN9_090740</name>
</gene>
<dbReference type="Gene3D" id="3.20.20.330">
    <property type="entry name" value="Homocysteine-binding-like domain"/>
    <property type="match status" value="1"/>
</dbReference>
<proteinExistence type="predicted"/>
<dbReference type="Pfam" id="PF02574">
    <property type="entry name" value="S-methyl_trans"/>
    <property type="match status" value="1"/>
</dbReference>
<dbReference type="InParanoid" id="A0A024GMC5"/>
<dbReference type="STRING" id="65357.A0A024GMC5"/>
<comment type="caution">
    <text evidence="5">The sequence shown here is derived from an EMBL/GenBank/DDBJ whole genome shotgun (WGS) entry which is preliminary data.</text>
</comment>
<dbReference type="AlphaFoldDB" id="A0A024GMC5"/>
<feature type="binding site" evidence="3">
    <location>
        <position position="213"/>
    </location>
    <ligand>
        <name>Zn(2+)</name>
        <dbReference type="ChEBI" id="CHEBI:29105"/>
    </ligand>
</feature>
<dbReference type="PROSITE" id="PS50970">
    <property type="entry name" value="HCY"/>
    <property type="match status" value="1"/>
</dbReference>
<keyword evidence="3" id="KW-0479">Metal-binding</keyword>
<dbReference type="InterPro" id="IPR003726">
    <property type="entry name" value="HCY_dom"/>
</dbReference>
<dbReference type="InterPro" id="IPR036589">
    <property type="entry name" value="HCY_dom_sf"/>
</dbReference>
<dbReference type="PANTHER" id="PTHR11103:SF18">
    <property type="entry name" value="SLR1189 PROTEIN"/>
    <property type="match status" value="1"/>
</dbReference>
<dbReference type="OrthoDB" id="261426at2759"/>
<sequence length="315" mass="35116">MPLVDLLDGGTGEELIRRKMHDDRQIWSAGALVRDQYHTLLVDVHHSFMKAGSKYITCNNYGVTPGVGFSESEVVRYSMLAGKLADKARAQFYSENAEKRDEIMICGSLPPLLESYRPDKILSFQEGSKWYSLIGGALIPYIDIFLAETLSTTEEAKQVISAVDKYRKPLMVSFTLNERGQLRSEEDVVSAITTVLEYSKNHLTLLQGFLFNCCSPEAISLALNQIRSSKNAVRMLSEHQIRLGAYANRLTPIASDWALAEVSTPQAFRADINIDTYRDFARIWIEMGATIIGGCCGIDPEYIAAIRGDLLNSEA</sequence>
<organism evidence="5 6">
    <name type="scientific">Albugo candida</name>
    <dbReference type="NCBI Taxonomy" id="65357"/>
    <lineage>
        <taxon>Eukaryota</taxon>
        <taxon>Sar</taxon>
        <taxon>Stramenopiles</taxon>
        <taxon>Oomycota</taxon>
        <taxon>Peronosporomycetes</taxon>
        <taxon>Albuginales</taxon>
        <taxon>Albuginaceae</taxon>
        <taxon>Albugo</taxon>
    </lineage>
</organism>
<dbReference type="Proteomes" id="UP000053237">
    <property type="component" value="Unassembled WGS sequence"/>
</dbReference>
<keyword evidence="6" id="KW-1185">Reference proteome</keyword>
<feature type="binding site" evidence="3">
    <location>
        <position position="296"/>
    </location>
    <ligand>
        <name>Zn(2+)</name>
        <dbReference type="ChEBI" id="CHEBI:29105"/>
    </ligand>
</feature>
<dbReference type="GO" id="GO:0008168">
    <property type="term" value="F:methyltransferase activity"/>
    <property type="evidence" value="ECO:0007669"/>
    <property type="project" value="UniProtKB-UniRule"/>
</dbReference>
<feature type="domain" description="Hcy-binding" evidence="4">
    <location>
        <begin position="1"/>
        <end position="310"/>
    </location>
</feature>
<dbReference type="SUPFAM" id="SSF82282">
    <property type="entry name" value="Homocysteine S-methyltransferase"/>
    <property type="match status" value="1"/>
</dbReference>
<keyword evidence="1 3" id="KW-0489">Methyltransferase</keyword>
<evidence type="ECO:0000313" key="5">
    <source>
        <dbReference type="EMBL" id="CCI48031.1"/>
    </source>
</evidence>
<evidence type="ECO:0000256" key="2">
    <source>
        <dbReference type="ARBA" id="ARBA00022679"/>
    </source>
</evidence>
<evidence type="ECO:0000259" key="4">
    <source>
        <dbReference type="PROSITE" id="PS50970"/>
    </source>
</evidence>
<keyword evidence="2 3" id="KW-0808">Transferase</keyword>
<reference evidence="5 6" key="1">
    <citation type="submission" date="2012-05" db="EMBL/GenBank/DDBJ databases">
        <title>Recombination and specialization in a pathogen metapopulation.</title>
        <authorList>
            <person name="Gardiner A."/>
            <person name="Kemen E."/>
            <person name="Schultz-Larsen T."/>
            <person name="MacLean D."/>
            <person name="Van Oosterhout C."/>
            <person name="Jones J.D.G."/>
        </authorList>
    </citation>
    <scope>NUCLEOTIDE SEQUENCE [LARGE SCALE GENOMIC DNA]</scope>
    <source>
        <strain evidence="5 6">Ac Nc2</strain>
    </source>
</reference>
<dbReference type="GO" id="GO:0046872">
    <property type="term" value="F:metal ion binding"/>
    <property type="evidence" value="ECO:0007669"/>
    <property type="project" value="UniProtKB-KW"/>
</dbReference>
<evidence type="ECO:0000256" key="3">
    <source>
        <dbReference type="PROSITE-ProRule" id="PRU00333"/>
    </source>
</evidence>
<dbReference type="GO" id="GO:0032259">
    <property type="term" value="P:methylation"/>
    <property type="evidence" value="ECO:0007669"/>
    <property type="project" value="UniProtKB-KW"/>
</dbReference>
<comment type="cofactor">
    <cofactor evidence="3">
        <name>Zn(2+)</name>
        <dbReference type="ChEBI" id="CHEBI:29105"/>
    </cofactor>
</comment>
<protein>
    <recommendedName>
        <fullName evidence="4">Hcy-binding domain-containing protein</fullName>
    </recommendedName>
</protein>
<dbReference type="EMBL" id="CAIX01000200">
    <property type="protein sequence ID" value="CCI48031.1"/>
    <property type="molecule type" value="Genomic_DNA"/>
</dbReference>